<feature type="chain" id="PRO_5002205993" description="Protein CPL1-like domain-containing protein" evidence="2">
    <location>
        <begin position="24"/>
        <end position="1103"/>
    </location>
</feature>
<reference evidence="4 5" key="1">
    <citation type="submission" date="2014-04" db="EMBL/GenBank/DDBJ databases">
        <authorList>
            <consortium name="DOE Joint Genome Institute"/>
            <person name="Kuo A."/>
            <person name="Kohler A."/>
            <person name="Nagy L.G."/>
            <person name="Floudas D."/>
            <person name="Copeland A."/>
            <person name="Barry K.W."/>
            <person name="Cichocki N."/>
            <person name="Veneault-Fourrey C."/>
            <person name="LaButti K."/>
            <person name="Lindquist E.A."/>
            <person name="Lipzen A."/>
            <person name="Lundell T."/>
            <person name="Morin E."/>
            <person name="Murat C."/>
            <person name="Sun H."/>
            <person name="Tunlid A."/>
            <person name="Henrissat B."/>
            <person name="Grigoriev I.V."/>
            <person name="Hibbett D.S."/>
            <person name="Martin F."/>
            <person name="Nordberg H.P."/>
            <person name="Cantor M.N."/>
            <person name="Hua S.X."/>
        </authorList>
    </citation>
    <scope>NUCLEOTIDE SEQUENCE [LARGE SCALE GENOMIC DNA]</scope>
    <source>
        <strain evidence="4 5">LaAM-08-1</strain>
    </source>
</reference>
<dbReference type="PANTHER" id="PTHR35192">
    <property type="entry name" value="PROTEIN, PUTATIVE-RELATED"/>
    <property type="match status" value="1"/>
</dbReference>
<proteinExistence type="predicted"/>
<evidence type="ECO:0000259" key="3">
    <source>
        <dbReference type="Pfam" id="PF21671"/>
    </source>
</evidence>
<evidence type="ECO:0000313" key="5">
    <source>
        <dbReference type="Proteomes" id="UP000054477"/>
    </source>
</evidence>
<dbReference type="HOGENOM" id="CLU_273202_0_0_1"/>
<dbReference type="PANTHER" id="PTHR35192:SF2">
    <property type="entry name" value="APPLE DOMAIN-CONTAINING PROTEIN"/>
    <property type="match status" value="1"/>
</dbReference>
<feature type="region of interest" description="Disordered" evidence="1">
    <location>
        <begin position="26"/>
        <end position="47"/>
    </location>
</feature>
<dbReference type="InterPro" id="IPR048661">
    <property type="entry name" value="CPL1-like"/>
</dbReference>
<gene>
    <name evidence="4" type="ORF">K443DRAFT_5482</name>
</gene>
<dbReference type="Proteomes" id="UP000054477">
    <property type="component" value="Unassembled WGS sequence"/>
</dbReference>
<protein>
    <recommendedName>
        <fullName evidence="3">Protein CPL1-like domain-containing protein</fullName>
    </recommendedName>
</protein>
<dbReference type="EMBL" id="KN838582">
    <property type="protein sequence ID" value="KIK03209.1"/>
    <property type="molecule type" value="Genomic_DNA"/>
</dbReference>
<keyword evidence="2" id="KW-0732">Signal</keyword>
<evidence type="ECO:0000256" key="2">
    <source>
        <dbReference type="SAM" id="SignalP"/>
    </source>
</evidence>
<evidence type="ECO:0000313" key="4">
    <source>
        <dbReference type="EMBL" id="KIK03209.1"/>
    </source>
</evidence>
<feature type="domain" description="Protein CPL1-like" evidence="3">
    <location>
        <begin position="230"/>
        <end position="300"/>
    </location>
</feature>
<dbReference type="OrthoDB" id="439917at2759"/>
<accession>A0A0C9XNX8</accession>
<dbReference type="InterPro" id="IPR038955">
    <property type="entry name" value="PriA/CPL1_fungi"/>
</dbReference>
<dbReference type="AlphaFoldDB" id="A0A0C9XNX8"/>
<name>A0A0C9XNX8_9AGAR</name>
<sequence length="1103" mass="116063">MRLATLIFATLAIHLLSSFSVLAVQPQPPPRREPKRKSPSLGTPITLRQHREPRALPDLCINVEADLLDNVADLLGFLLSPLDINTNLKLCLCLKDLDLFLDANVDIAALVDLLGKDQVAVIITDLVNNSPEAKQCGLPPHSRRTCNSYDPCDFKCEKNHVRQGNMCVCAPPHTTCNGVCGTFSRGCVSPVPHYLKARNSPIVTIAQAKAHCKSYETVCGVPGWEGTLDFDCIDIRNDPNSCGGCMAPHPFRETHPSLLPSGRDCSRIPNAKAVACVSERCVVKRCKVGWVANPSQGTCVRDVEGSFRLQKDKKRVLEASASAKASVDSGLVQKLSALVTAVVDINGYAQPANWPSFASPYALPSDSSAIRLSNLINTVSTGIVDLISSSSVSSFDVNFKSLSYANTLLRNTLAECGCVKRLALEPLVTAVETMATVTLDTQNYLASHPFVSINNGTVIDLDLPVAVGAASDVLSGLNLKETNSASFRDYVGNPINALLDGSNLEPRSHKRDNPALEVDADVVLDSGLVAQLKALIVLVAELNHANVLPPPGSPVPHVQTVASNVVQAVDEATVELLASSTILSFVSNVNNLMSVNAVVLNTLHGCDCVEDLNLHQVLSSLLKVSEATLGLQSWCDRHPVAHHVSGSGSLSSIIPNTSNAPITLGLSHLLSGLVSANVKESTNTGVALLSGVSNALNDLLGSPIFRRGGVGRRGLDSATYNASVTATVNSDFAIKLSGLVDQVVELEAASSTLQHSLSPSSPSYLKSSIHTSLVAIIVNATVNLLDEPAVLSIVSNVDSLVEIILHVSIALDKCSCSEDLGLGSLVAHLKLVTDSVLDLQLWCRSHSDASLPGVSDALSALAQVYLPKLLNASITLGLPLRLSSGIDVSIAGLENGLGKAVGDLLGDLKGFLKPGGGSAGVDLDLSATLDALARSNINSQVGTQINTLINLVIDLNISATSLPAAISENIHGLSVPLEDVVGRILNIAVPFKEAPTLSLDLSVDDLINFTASLKSTLEECKCIEELGLGQFVEKLDKVTNAALDIQSTCRANSQLPTGSTHAPLISHTLNSELPTAFGLSNFHVGVDLEGGVVGLGADELSDG</sequence>
<dbReference type="STRING" id="1095629.A0A0C9XNX8"/>
<feature type="signal peptide" evidence="2">
    <location>
        <begin position="1"/>
        <end position="23"/>
    </location>
</feature>
<reference evidence="5" key="2">
    <citation type="submission" date="2015-01" db="EMBL/GenBank/DDBJ databases">
        <title>Evolutionary Origins and Diversification of the Mycorrhizal Mutualists.</title>
        <authorList>
            <consortium name="DOE Joint Genome Institute"/>
            <consortium name="Mycorrhizal Genomics Consortium"/>
            <person name="Kohler A."/>
            <person name="Kuo A."/>
            <person name="Nagy L.G."/>
            <person name="Floudas D."/>
            <person name="Copeland A."/>
            <person name="Barry K.W."/>
            <person name="Cichocki N."/>
            <person name="Veneault-Fourrey C."/>
            <person name="LaButti K."/>
            <person name="Lindquist E.A."/>
            <person name="Lipzen A."/>
            <person name="Lundell T."/>
            <person name="Morin E."/>
            <person name="Murat C."/>
            <person name="Riley R."/>
            <person name="Ohm R."/>
            <person name="Sun H."/>
            <person name="Tunlid A."/>
            <person name="Henrissat B."/>
            <person name="Grigoriev I.V."/>
            <person name="Hibbett D.S."/>
            <person name="Martin F."/>
        </authorList>
    </citation>
    <scope>NUCLEOTIDE SEQUENCE [LARGE SCALE GENOMIC DNA]</scope>
    <source>
        <strain evidence="5">LaAM-08-1</strain>
    </source>
</reference>
<evidence type="ECO:0000256" key="1">
    <source>
        <dbReference type="SAM" id="MobiDB-lite"/>
    </source>
</evidence>
<organism evidence="4 5">
    <name type="scientific">Laccaria amethystina LaAM-08-1</name>
    <dbReference type="NCBI Taxonomy" id="1095629"/>
    <lineage>
        <taxon>Eukaryota</taxon>
        <taxon>Fungi</taxon>
        <taxon>Dikarya</taxon>
        <taxon>Basidiomycota</taxon>
        <taxon>Agaricomycotina</taxon>
        <taxon>Agaricomycetes</taxon>
        <taxon>Agaricomycetidae</taxon>
        <taxon>Agaricales</taxon>
        <taxon>Agaricineae</taxon>
        <taxon>Hydnangiaceae</taxon>
        <taxon>Laccaria</taxon>
    </lineage>
</organism>
<dbReference type="Pfam" id="PF21671">
    <property type="entry name" value="CPL1-like"/>
    <property type="match status" value="1"/>
</dbReference>
<keyword evidence="5" id="KW-1185">Reference proteome</keyword>